<comment type="caution">
    <text evidence="2">The sequence shown here is derived from an EMBL/GenBank/DDBJ whole genome shotgun (WGS) entry which is preliminary data.</text>
</comment>
<dbReference type="Proteomes" id="UP000823749">
    <property type="component" value="Chromosome 4"/>
</dbReference>
<accession>A0AAV6KLU6</accession>
<dbReference type="AlphaFoldDB" id="A0AAV6KLU6"/>
<keyword evidence="3" id="KW-1185">Reference proteome</keyword>
<reference evidence="2" key="1">
    <citation type="submission" date="2020-08" db="EMBL/GenBank/DDBJ databases">
        <title>Plant Genome Project.</title>
        <authorList>
            <person name="Zhang R.-G."/>
        </authorList>
    </citation>
    <scope>NUCLEOTIDE SEQUENCE</scope>
    <source>
        <strain evidence="2">WSP0</strain>
        <tissue evidence="2">Leaf</tissue>
    </source>
</reference>
<evidence type="ECO:0000256" key="1">
    <source>
        <dbReference type="SAM" id="MobiDB-lite"/>
    </source>
</evidence>
<feature type="region of interest" description="Disordered" evidence="1">
    <location>
        <begin position="212"/>
        <end position="239"/>
    </location>
</feature>
<evidence type="ECO:0008006" key="4">
    <source>
        <dbReference type="Google" id="ProtNLM"/>
    </source>
</evidence>
<dbReference type="EMBL" id="JACTNZ010000004">
    <property type="protein sequence ID" value="KAG5553537.1"/>
    <property type="molecule type" value="Genomic_DNA"/>
</dbReference>
<evidence type="ECO:0000313" key="3">
    <source>
        <dbReference type="Proteomes" id="UP000823749"/>
    </source>
</evidence>
<gene>
    <name evidence="2" type="ORF">RHGRI_011413</name>
</gene>
<sequence>MLRSLFRQCEGLNLGRGNRGQTELQKSSVGNGLQWGGSRLMWMGWVDVPNKGKAAGMGMVPELAPRLELDPLSFSFEMVALDLELAFIRFLRPCRRTNARGKIVTISSKGSFTKDKASKAKGERKELGVVCSADLGNLLLASGPCNQSQIRVDDATDQFANALFLKAISFMDSVSSIILLCLQSVFQGISIGVAATHARVWIESPLDRHCSQGYYDDDDDDDDDEDDDDDDEDDDEVLF</sequence>
<organism evidence="2 3">
    <name type="scientific">Rhododendron griersonianum</name>
    <dbReference type="NCBI Taxonomy" id="479676"/>
    <lineage>
        <taxon>Eukaryota</taxon>
        <taxon>Viridiplantae</taxon>
        <taxon>Streptophyta</taxon>
        <taxon>Embryophyta</taxon>
        <taxon>Tracheophyta</taxon>
        <taxon>Spermatophyta</taxon>
        <taxon>Magnoliopsida</taxon>
        <taxon>eudicotyledons</taxon>
        <taxon>Gunneridae</taxon>
        <taxon>Pentapetalae</taxon>
        <taxon>asterids</taxon>
        <taxon>Ericales</taxon>
        <taxon>Ericaceae</taxon>
        <taxon>Ericoideae</taxon>
        <taxon>Rhodoreae</taxon>
        <taxon>Rhododendron</taxon>
    </lineage>
</organism>
<name>A0AAV6KLU6_9ERIC</name>
<feature type="compositionally biased region" description="Acidic residues" evidence="1">
    <location>
        <begin position="215"/>
        <end position="239"/>
    </location>
</feature>
<evidence type="ECO:0000313" key="2">
    <source>
        <dbReference type="EMBL" id="KAG5553537.1"/>
    </source>
</evidence>
<proteinExistence type="predicted"/>
<protein>
    <recommendedName>
        <fullName evidence="4">MADS-box domain-containing protein</fullName>
    </recommendedName>
</protein>